<dbReference type="Pfam" id="PF01841">
    <property type="entry name" value="Transglut_core"/>
    <property type="match status" value="1"/>
</dbReference>
<reference evidence="2 3" key="1">
    <citation type="submission" date="2016-04" db="EMBL/GenBank/DDBJ databases">
        <title>Complete genome sequence of Dokdonella koreensis DS-123T.</title>
        <authorList>
            <person name="Kim J.F."/>
            <person name="Lee H."/>
            <person name="Kwak M.-J."/>
        </authorList>
    </citation>
    <scope>NUCLEOTIDE SEQUENCE [LARGE SCALE GENOMIC DNA]</scope>
    <source>
        <strain evidence="2 3">DS-123</strain>
    </source>
</reference>
<proteinExistence type="predicted"/>
<keyword evidence="3" id="KW-1185">Reference proteome</keyword>
<dbReference type="PANTHER" id="PTHR33490:SF7">
    <property type="entry name" value="BLR2979 PROTEIN"/>
    <property type="match status" value="1"/>
</dbReference>
<dbReference type="GO" id="GO:0008233">
    <property type="term" value="F:peptidase activity"/>
    <property type="evidence" value="ECO:0007669"/>
    <property type="project" value="UniProtKB-KW"/>
</dbReference>
<dbReference type="SUPFAM" id="SSF54001">
    <property type="entry name" value="Cysteine proteinases"/>
    <property type="match status" value="1"/>
</dbReference>
<dbReference type="InterPro" id="IPR013589">
    <property type="entry name" value="Bac_transglu_N"/>
</dbReference>
<dbReference type="PATRIC" id="fig|1300342.3.peg.3262"/>
<dbReference type="InterPro" id="IPR002931">
    <property type="entry name" value="Transglutaminase-like"/>
</dbReference>
<dbReference type="SMART" id="SM00460">
    <property type="entry name" value="TGc"/>
    <property type="match status" value="1"/>
</dbReference>
<organism evidence="2 3">
    <name type="scientific">Dokdonella koreensis DS-123</name>
    <dbReference type="NCBI Taxonomy" id="1300342"/>
    <lineage>
        <taxon>Bacteria</taxon>
        <taxon>Pseudomonadati</taxon>
        <taxon>Pseudomonadota</taxon>
        <taxon>Gammaproteobacteria</taxon>
        <taxon>Lysobacterales</taxon>
        <taxon>Rhodanobacteraceae</taxon>
        <taxon>Dokdonella</taxon>
    </lineage>
</organism>
<dbReference type="InterPro" id="IPR038765">
    <property type="entry name" value="Papain-like_cys_pep_sf"/>
</dbReference>
<keyword evidence="2" id="KW-0378">Hydrolase</keyword>
<sequence>MNARTRPRPDHARYRVVHETEYRYSSTVSMSRQTAHLAPRDCPWQRNLRHALRVEPQPTYRHASTDCFGNPLVRLEIDQPHRTLLAVAESDVEIRARTLPGDPAASPAWEAVADHHAYRAGRVPDAAALEAYRYRADSPFVRTGIELADFARDCFAPGTPLLVAVRRLMSAIHRQFRFDTEATQVATPLLDVLAQRRGVCQDFAHLMIGCLRAFGLPARYVSGYLLTTPPPGQPRLIGADASHAWVSVHCPGQGWIDFDPTNDVLPDLGHVTVAWGRDFGDVSPLRGVILGGGAHELDVRVTMTPLG</sequence>
<evidence type="ECO:0000313" key="3">
    <source>
        <dbReference type="Proteomes" id="UP000076830"/>
    </source>
</evidence>
<evidence type="ECO:0000259" key="1">
    <source>
        <dbReference type="SMART" id="SM00460"/>
    </source>
</evidence>
<feature type="domain" description="Transglutaminase-like" evidence="1">
    <location>
        <begin position="192"/>
        <end position="262"/>
    </location>
</feature>
<dbReference type="EMBL" id="CP015249">
    <property type="protein sequence ID" value="ANB19329.1"/>
    <property type="molecule type" value="Genomic_DNA"/>
</dbReference>
<keyword evidence="2" id="KW-0645">Protease</keyword>
<name>A0A160DXA8_9GAMM</name>
<dbReference type="Proteomes" id="UP000076830">
    <property type="component" value="Chromosome"/>
</dbReference>
<dbReference type="RefSeq" id="WP_067650044.1">
    <property type="nucleotide sequence ID" value="NZ_CP015249.1"/>
</dbReference>
<dbReference type="KEGG" id="dko:I596_3340"/>
<dbReference type="GO" id="GO:0006508">
    <property type="term" value="P:proteolysis"/>
    <property type="evidence" value="ECO:0007669"/>
    <property type="project" value="UniProtKB-KW"/>
</dbReference>
<protein>
    <submittedName>
        <fullName evidence="2">Cysteine protease</fullName>
    </submittedName>
</protein>
<evidence type="ECO:0000313" key="2">
    <source>
        <dbReference type="EMBL" id="ANB19329.1"/>
    </source>
</evidence>
<dbReference type="AlphaFoldDB" id="A0A160DXA8"/>
<accession>A0A160DXA8</accession>
<dbReference type="OrthoDB" id="9804872at2"/>
<dbReference type="PANTHER" id="PTHR33490">
    <property type="entry name" value="BLR5614 PROTEIN-RELATED"/>
    <property type="match status" value="1"/>
</dbReference>
<dbReference type="Pfam" id="PF08379">
    <property type="entry name" value="Bact_transglu_N"/>
    <property type="match status" value="1"/>
</dbReference>
<dbReference type="Gene3D" id="3.10.620.30">
    <property type="match status" value="1"/>
</dbReference>
<gene>
    <name evidence="2" type="ORF">I596_3340</name>
</gene>
<dbReference type="STRING" id="1300342.I596_3340"/>